<feature type="compositionally biased region" description="Polar residues" evidence="4">
    <location>
        <begin position="346"/>
        <end position="371"/>
    </location>
</feature>
<dbReference type="AlphaFoldDB" id="A0AAQ4FCM4"/>
<dbReference type="PROSITE" id="PS50089">
    <property type="entry name" value="ZF_RING_2"/>
    <property type="match status" value="1"/>
</dbReference>
<dbReference type="InterPro" id="IPR049342">
    <property type="entry name" value="TRAF1-6_MATH_dom"/>
</dbReference>
<feature type="region of interest" description="Disordered" evidence="4">
    <location>
        <begin position="206"/>
        <end position="242"/>
    </location>
</feature>
<dbReference type="InterPro" id="IPR013083">
    <property type="entry name" value="Znf_RING/FYVE/PHD"/>
</dbReference>
<evidence type="ECO:0000256" key="3">
    <source>
        <dbReference type="PROSITE-ProRule" id="PRU00175"/>
    </source>
</evidence>
<keyword evidence="2" id="KW-0862">Zinc</keyword>
<dbReference type="Gene3D" id="2.60.210.10">
    <property type="entry name" value="Apoptosis, Tumor Necrosis Factor Receptor Associated Protein 2, Chain A"/>
    <property type="match status" value="1"/>
</dbReference>
<reference evidence="6 7" key="1">
    <citation type="journal article" date="2023" name="Arcadia Sci">
        <title>De novo assembly of a long-read Amblyomma americanum tick genome.</title>
        <authorList>
            <person name="Chou S."/>
            <person name="Poskanzer K.E."/>
            <person name="Rollins M."/>
            <person name="Thuy-Boun P.S."/>
        </authorList>
    </citation>
    <scope>NUCLEOTIDE SEQUENCE [LARGE SCALE GENOMIC DNA]</scope>
    <source>
        <strain evidence="6">F_SG_1</strain>
        <tissue evidence="6">Salivary glands</tissue>
    </source>
</reference>
<dbReference type="InterPro" id="IPR001841">
    <property type="entry name" value="Znf_RING"/>
</dbReference>
<accession>A0AAQ4FCM4</accession>
<comment type="caution">
    <text evidence="6">The sequence shown here is derived from an EMBL/GenBank/DDBJ whole genome shotgun (WGS) entry which is preliminary data.</text>
</comment>
<evidence type="ECO:0000313" key="7">
    <source>
        <dbReference type="Proteomes" id="UP001321473"/>
    </source>
</evidence>
<feature type="compositionally biased region" description="Basic and acidic residues" evidence="4">
    <location>
        <begin position="273"/>
        <end position="282"/>
    </location>
</feature>
<feature type="compositionally biased region" description="Polar residues" evidence="4">
    <location>
        <begin position="437"/>
        <end position="450"/>
    </location>
</feature>
<organism evidence="6 7">
    <name type="scientific">Amblyomma americanum</name>
    <name type="common">Lone star tick</name>
    <dbReference type="NCBI Taxonomy" id="6943"/>
    <lineage>
        <taxon>Eukaryota</taxon>
        <taxon>Metazoa</taxon>
        <taxon>Ecdysozoa</taxon>
        <taxon>Arthropoda</taxon>
        <taxon>Chelicerata</taxon>
        <taxon>Arachnida</taxon>
        <taxon>Acari</taxon>
        <taxon>Parasitiformes</taxon>
        <taxon>Ixodida</taxon>
        <taxon>Ixodoidea</taxon>
        <taxon>Ixodidae</taxon>
        <taxon>Amblyomminae</taxon>
        <taxon>Amblyomma</taxon>
    </lineage>
</organism>
<feature type="compositionally biased region" description="Basic and acidic residues" evidence="4">
    <location>
        <begin position="407"/>
        <end position="417"/>
    </location>
</feature>
<dbReference type="Pfam" id="PF21355">
    <property type="entry name" value="TRAF-mep_MATH"/>
    <property type="match status" value="1"/>
</dbReference>
<dbReference type="EMBL" id="JARKHS020004447">
    <property type="protein sequence ID" value="KAK8784583.1"/>
    <property type="molecule type" value="Genomic_DNA"/>
</dbReference>
<dbReference type="Proteomes" id="UP001321473">
    <property type="component" value="Unassembled WGS sequence"/>
</dbReference>
<keyword evidence="1 3" id="KW-0479">Metal-binding</keyword>
<dbReference type="PANTHER" id="PTHR10131">
    <property type="entry name" value="TNF RECEPTOR ASSOCIATED FACTOR"/>
    <property type="match status" value="1"/>
</dbReference>
<dbReference type="GO" id="GO:0008270">
    <property type="term" value="F:zinc ion binding"/>
    <property type="evidence" value="ECO:0007669"/>
    <property type="project" value="UniProtKB-KW"/>
</dbReference>
<sequence>MADGCAMDGFGVKLNGFHDFLDGKTIHFVGYCPTGNICVSCGDLHSSIKLSMCLHAFCPTCSERIVNAGTHCPVDCLPVSFENRAVRDLDESVVADCTVRCLNVQHGCPFEGRLRDIEQHVLQHCLHNPVSCWRCKRLMTLSQYADHRVECKRRARIQARFSESYPRTVLKEKGGVADSINESLVSTSESVEAALKPSSPIEVVPGEYNDAGNASPKDQTPFVSRKGPVPTSTGFPRLISHRPLLVRQPHNVKSLESDAAAASVESPVIPESSGEKASEHDGSSSATFGVGSSERTQVIQGRKSPVRPKTLSLGLRRTPKLTVAELNAALGITSQVSRPKDRTPVTDDTLTSPSQSFQNLTSKTSDASITQPGECDQHLVEGIARVSIHSPERPAAAGVRTLSEVEAEGKDSEHEEGSAELSAMSAKCDADASGNTAAAVSSGATSNPGQSREESPPLSALREMYRFHNVTFTFSDVAGVSSTLKRNNEVVMLSEKGVLHGYTFRATCRFRGLDGLTLLSFGLFFCSGEYDEWCAWPFDMNVFLEVVHPRKDARNMRVQLRPSRAEAASAFRKPDPGSVNPGFVSQDYAWNSVVRAGFLVENALHVVVTFK</sequence>
<feature type="region of interest" description="Disordered" evidence="4">
    <location>
        <begin position="334"/>
        <end position="371"/>
    </location>
</feature>
<dbReference type="InterPro" id="IPR008974">
    <property type="entry name" value="TRAF-like"/>
</dbReference>
<dbReference type="SUPFAM" id="SSF49599">
    <property type="entry name" value="TRAF domain-like"/>
    <property type="match status" value="2"/>
</dbReference>
<dbReference type="PANTHER" id="PTHR10131:SF94">
    <property type="entry name" value="TNF RECEPTOR-ASSOCIATED FACTOR 4"/>
    <property type="match status" value="1"/>
</dbReference>
<dbReference type="GO" id="GO:0043122">
    <property type="term" value="P:regulation of canonical NF-kappaB signal transduction"/>
    <property type="evidence" value="ECO:0007669"/>
    <property type="project" value="TreeGrafter"/>
</dbReference>
<evidence type="ECO:0000256" key="1">
    <source>
        <dbReference type="ARBA" id="ARBA00022771"/>
    </source>
</evidence>
<evidence type="ECO:0000256" key="4">
    <source>
        <dbReference type="SAM" id="MobiDB-lite"/>
    </source>
</evidence>
<feature type="region of interest" description="Disordered" evidence="4">
    <location>
        <begin position="256"/>
        <end position="307"/>
    </location>
</feature>
<feature type="region of interest" description="Disordered" evidence="4">
    <location>
        <begin position="394"/>
        <end position="421"/>
    </location>
</feature>
<protein>
    <recommendedName>
        <fullName evidence="5">RING-type domain-containing protein</fullName>
    </recommendedName>
</protein>
<keyword evidence="1 3" id="KW-0863">Zinc-finger</keyword>
<keyword evidence="7" id="KW-1185">Reference proteome</keyword>
<feature type="domain" description="RING-type" evidence="5">
    <location>
        <begin position="38"/>
        <end position="75"/>
    </location>
</feature>
<evidence type="ECO:0000256" key="2">
    <source>
        <dbReference type="ARBA" id="ARBA00022833"/>
    </source>
</evidence>
<name>A0AAQ4FCM4_AMBAM</name>
<evidence type="ECO:0000259" key="5">
    <source>
        <dbReference type="PROSITE" id="PS50089"/>
    </source>
</evidence>
<gene>
    <name evidence="6" type="ORF">V5799_009054</name>
</gene>
<proteinExistence type="predicted"/>
<evidence type="ECO:0000313" key="6">
    <source>
        <dbReference type="EMBL" id="KAK8784583.1"/>
    </source>
</evidence>
<dbReference type="Gene3D" id="3.30.40.10">
    <property type="entry name" value="Zinc/RING finger domain, C3HC4 (zinc finger)"/>
    <property type="match status" value="1"/>
</dbReference>
<feature type="region of interest" description="Disordered" evidence="4">
    <location>
        <begin position="437"/>
        <end position="457"/>
    </location>
</feature>